<keyword evidence="2" id="KW-0100">Branched-chain amino acid biosynthesis</keyword>
<comment type="caution">
    <text evidence="3">The sequence shown here is derived from an EMBL/GenBank/DDBJ whole genome shotgun (WGS) entry which is preliminary data.</text>
</comment>
<keyword evidence="2" id="KW-0028">Amino-acid biosynthesis</keyword>
<evidence type="ECO:0000313" key="3">
    <source>
        <dbReference type="EMBL" id="RJE83146.1"/>
    </source>
</evidence>
<reference evidence="4" key="1">
    <citation type="submission" date="2018-09" db="EMBL/GenBank/DDBJ databases">
        <title>Acidovorax cavernicola nov. sp. isolated from Gruta de las Maravillas (Aracena, Spain).</title>
        <authorList>
            <person name="Jurado V."/>
            <person name="Gutierrez-Patricio S."/>
            <person name="Gonzalez-Pimentel J.L."/>
            <person name="Miller A.Z."/>
            <person name="Laiz L."/>
            <person name="Saiz-Jimenez C."/>
        </authorList>
    </citation>
    <scope>NUCLEOTIDE SEQUENCE [LARGE SCALE GENOMIC DNA]</scope>
    <source>
        <strain evidence="4">1011MAR3C25</strain>
    </source>
</reference>
<comment type="similarity">
    <text evidence="1">Belongs to the class-IV pyridoxal-phosphate-dependent aminotransferase family.</text>
</comment>
<protein>
    <submittedName>
        <fullName evidence="3">HAD family hydrolase</fullName>
    </submittedName>
</protein>
<keyword evidence="3" id="KW-0378">Hydrolase</keyword>
<dbReference type="GO" id="GO:0009082">
    <property type="term" value="P:branched-chain amino acid biosynthetic process"/>
    <property type="evidence" value="ECO:0007669"/>
    <property type="project" value="UniProtKB-KW"/>
</dbReference>
<organism evidence="3 4">
    <name type="scientific">Paracoccus onubensis</name>
    <dbReference type="NCBI Taxonomy" id="1675788"/>
    <lineage>
        <taxon>Bacteria</taxon>
        <taxon>Pseudomonadati</taxon>
        <taxon>Pseudomonadota</taxon>
        <taxon>Alphaproteobacteria</taxon>
        <taxon>Rhodobacterales</taxon>
        <taxon>Paracoccaceae</taxon>
        <taxon>Paracoccus</taxon>
    </lineage>
</organism>
<name>A0A418SQB2_9RHOB</name>
<sequence length="245" mass="27273">MRMTEPHRIAMWSGPRNLSTAMMRSFGARGDCACVDEPFYAHYLIRTGLPHPVRDKVIASQPGDWREVLPGLTTEPCGKPIQYQKHMVQHMLPDMDLSWTAMITNIFLIREPERVAASFAAKRGLPDPDELGFDRQWEMFQEMAARGPAPIVIDSADIRRAPAPALQTLCDGIGIAFRESMLSWQPGPHPEDGVWGEVWYDAVNRSTGFAGAEGALPELGGDLARLADKLRPAYEKIAAHKLAIR</sequence>
<dbReference type="Proteomes" id="UP000284202">
    <property type="component" value="Unassembled WGS sequence"/>
</dbReference>
<evidence type="ECO:0000256" key="1">
    <source>
        <dbReference type="ARBA" id="ARBA00009320"/>
    </source>
</evidence>
<dbReference type="PANTHER" id="PTHR42743">
    <property type="entry name" value="AMINO-ACID AMINOTRANSFERASE"/>
    <property type="match status" value="1"/>
</dbReference>
<accession>A0A418SQB2</accession>
<dbReference type="Pfam" id="PF19798">
    <property type="entry name" value="Sulfotransfer_5"/>
    <property type="match status" value="1"/>
</dbReference>
<evidence type="ECO:0000313" key="4">
    <source>
        <dbReference type="Proteomes" id="UP000284202"/>
    </source>
</evidence>
<dbReference type="InterPro" id="IPR027417">
    <property type="entry name" value="P-loop_NTPase"/>
</dbReference>
<gene>
    <name evidence="3" type="ORF">D3P04_16980</name>
</gene>
<dbReference type="Gene3D" id="3.40.50.300">
    <property type="entry name" value="P-loop containing nucleotide triphosphate hydrolases"/>
    <property type="match status" value="1"/>
</dbReference>
<evidence type="ECO:0000256" key="2">
    <source>
        <dbReference type="ARBA" id="ARBA00023304"/>
    </source>
</evidence>
<dbReference type="SUPFAM" id="SSF52540">
    <property type="entry name" value="P-loop containing nucleoside triphosphate hydrolases"/>
    <property type="match status" value="1"/>
</dbReference>
<dbReference type="OrthoDB" id="272985at2"/>
<dbReference type="GO" id="GO:0016787">
    <property type="term" value="F:hydrolase activity"/>
    <property type="evidence" value="ECO:0007669"/>
    <property type="project" value="UniProtKB-KW"/>
</dbReference>
<proteinExistence type="inferred from homology"/>
<keyword evidence="4" id="KW-1185">Reference proteome</keyword>
<dbReference type="PANTHER" id="PTHR42743:SF11">
    <property type="entry name" value="AMINODEOXYCHORISMATE LYASE"/>
    <property type="match status" value="1"/>
</dbReference>
<dbReference type="AlphaFoldDB" id="A0A418SQB2"/>
<dbReference type="EMBL" id="QZCG01000012">
    <property type="protein sequence ID" value="RJE83146.1"/>
    <property type="molecule type" value="Genomic_DNA"/>
</dbReference>
<dbReference type="InterPro" id="IPR050571">
    <property type="entry name" value="Class-IV_PLP-Dep_Aminotrnsfr"/>
</dbReference>